<name>A0ACC1NWQ9_9HYPO</name>
<dbReference type="Proteomes" id="UP001143910">
    <property type="component" value="Unassembled WGS sequence"/>
</dbReference>
<dbReference type="EMBL" id="JANJQO010000032">
    <property type="protein sequence ID" value="KAJ2983380.1"/>
    <property type="molecule type" value="Genomic_DNA"/>
</dbReference>
<proteinExistence type="predicted"/>
<reference evidence="1" key="1">
    <citation type="submission" date="2022-08" db="EMBL/GenBank/DDBJ databases">
        <title>Genome Sequence of Lecanicillium fungicola.</title>
        <authorList>
            <person name="Buettner E."/>
        </authorList>
    </citation>
    <scope>NUCLEOTIDE SEQUENCE</scope>
    <source>
        <strain evidence="1">Babe33</strain>
    </source>
</reference>
<accession>A0ACC1NWQ9</accession>
<protein>
    <submittedName>
        <fullName evidence="1">Uncharacterized protein</fullName>
    </submittedName>
</protein>
<evidence type="ECO:0000313" key="1">
    <source>
        <dbReference type="EMBL" id="KAJ2983380.1"/>
    </source>
</evidence>
<keyword evidence="2" id="KW-1185">Reference proteome</keyword>
<sequence>MLRQSQSDSDVADAAAQDGGGGKRRQRARLACVRCHKLKVKCDRLLPCNRCRTSGWAGQCNYTHVTDAPAAAASSSSVPEEPTSKTSEPIGTWYNQARPGHWKELLPKLGSLAGMESPIFRAAVEDMKQHGDCSTEFALPVNFPFNNTESRKYSSNRDVYNLIAQHRQNLQTYVLNYMALYQPLYPIIDVAEFYREVTAFHDNYSGDGEWLAEYLLVLGLGSYSLSTDPTTAEEFFMAAAACLSRTPVMYRPTLAALRAMCLLIVAKQIANATCWTFESCWMLLGTVSRLALSLGLHRCRHGQRSERSESIESLWTVVQHFEIQLSFITGLPPAISVDGMTEPSAELMRQLDGYSAESIPWLTAISESYPTILEILRRVHSDTEKPSFAEVSVYNAKIRYFMRRWINPQQQPTAVAVALDIFFRQVLLIVHRDYALDPNGPAIYPESYWASLECSLAMLGHHRDLLSRDQQPVEYVLLVRFFAQDFFSAAITVCAHLLLRDAPLASGFAIPPRQTIIMTLSECVEFWAAQSHKSVCLRTAHRLLDALLVSIRMGG</sequence>
<comment type="caution">
    <text evidence="1">The sequence shown here is derived from an EMBL/GenBank/DDBJ whole genome shotgun (WGS) entry which is preliminary data.</text>
</comment>
<evidence type="ECO:0000313" key="2">
    <source>
        <dbReference type="Proteomes" id="UP001143910"/>
    </source>
</evidence>
<gene>
    <name evidence="1" type="ORF">NQ176_g733</name>
</gene>
<organism evidence="1 2">
    <name type="scientific">Zarea fungicola</name>
    <dbReference type="NCBI Taxonomy" id="93591"/>
    <lineage>
        <taxon>Eukaryota</taxon>
        <taxon>Fungi</taxon>
        <taxon>Dikarya</taxon>
        <taxon>Ascomycota</taxon>
        <taxon>Pezizomycotina</taxon>
        <taxon>Sordariomycetes</taxon>
        <taxon>Hypocreomycetidae</taxon>
        <taxon>Hypocreales</taxon>
        <taxon>Cordycipitaceae</taxon>
        <taxon>Zarea</taxon>
    </lineage>
</organism>